<proteinExistence type="predicted"/>
<keyword evidence="1" id="KW-0812">Transmembrane</keyword>
<comment type="caution">
    <text evidence="4">The sequence shown here is derived from an EMBL/GenBank/DDBJ whole genome shotgun (WGS) entry which is preliminary data.</text>
</comment>
<protein>
    <submittedName>
        <fullName evidence="4">Anti-sigma factor</fullName>
    </submittedName>
</protein>
<feature type="domain" description="Sigma factor regulator N-terminal" evidence="3">
    <location>
        <begin position="58"/>
        <end position="149"/>
    </location>
</feature>
<evidence type="ECO:0000313" key="5">
    <source>
        <dbReference type="Proteomes" id="UP001145072"/>
    </source>
</evidence>
<dbReference type="EMBL" id="JAMQJZ010000002">
    <property type="protein sequence ID" value="MDC3419584.1"/>
    <property type="molecule type" value="Genomic_DNA"/>
</dbReference>
<evidence type="ECO:0000259" key="2">
    <source>
        <dbReference type="Pfam" id="PF13791"/>
    </source>
</evidence>
<dbReference type="InterPro" id="IPR029101">
    <property type="entry name" value="Sigma_reg_N"/>
</dbReference>
<dbReference type="Pfam" id="PF13800">
    <property type="entry name" value="Sigma_reg_N"/>
    <property type="match status" value="1"/>
</dbReference>
<gene>
    <name evidence="4" type="ORF">NC661_04300</name>
</gene>
<evidence type="ECO:0000256" key="1">
    <source>
        <dbReference type="SAM" id="Phobius"/>
    </source>
</evidence>
<organism evidence="4 5">
    <name type="scientific">Aquibacillus koreensis</name>
    <dbReference type="NCBI Taxonomy" id="279446"/>
    <lineage>
        <taxon>Bacteria</taxon>
        <taxon>Bacillati</taxon>
        <taxon>Bacillota</taxon>
        <taxon>Bacilli</taxon>
        <taxon>Bacillales</taxon>
        <taxon>Bacillaceae</taxon>
        <taxon>Aquibacillus</taxon>
    </lineage>
</organism>
<evidence type="ECO:0000313" key="4">
    <source>
        <dbReference type="EMBL" id="MDC3419584.1"/>
    </source>
</evidence>
<name>A0A9X3WLP2_9BACI</name>
<feature type="domain" description="Sigma factor regulator C-terminal" evidence="2">
    <location>
        <begin position="199"/>
        <end position="375"/>
    </location>
</feature>
<reference evidence="4" key="1">
    <citation type="submission" date="2022-06" db="EMBL/GenBank/DDBJ databases">
        <title>Aquibacillus sp. a new bacterium isolated from soil saline samples.</title>
        <authorList>
            <person name="Galisteo C."/>
            <person name="De La Haba R."/>
            <person name="Sanchez-Porro C."/>
            <person name="Ventosa A."/>
        </authorList>
    </citation>
    <scope>NUCLEOTIDE SEQUENCE</scope>
    <source>
        <strain evidence="4">JCM 12387</strain>
    </source>
</reference>
<feature type="transmembrane region" description="Helical" evidence="1">
    <location>
        <begin position="72"/>
        <end position="97"/>
    </location>
</feature>
<evidence type="ECO:0000259" key="3">
    <source>
        <dbReference type="Pfam" id="PF13800"/>
    </source>
</evidence>
<dbReference type="Proteomes" id="UP001145072">
    <property type="component" value="Unassembled WGS sequence"/>
</dbReference>
<dbReference type="InterPro" id="IPR025672">
    <property type="entry name" value="Sigma_reg_C_dom"/>
</dbReference>
<dbReference type="AlphaFoldDB" id="A0A9X3WLP2"/>
<dbReference type="Pfam" id="PF13791">
    <property type="entry name" value="Sigma_reg_C"/>
    <property type="match status" value="1"/>
</dbReference>
<keyword evidence="1" id="KW-0472">Membrane</keyword>
<keyword evidence="5" id="KW-1185">Reference proteome</keyword>
<keyword evidence="1" id="KW-1133">Transmembrane helix</keyword>
<accession>A0A9X3WLP2</accession>
<dbReference type="RefSeq" id="WP_259866801.1">
    <property type="nucleotide sequence ID" value="NZ_JAMQJZ010000002.1"/>
</dbReference>
<sequence length="384" mass="44251">MSDEFKRKLEAYEKGELSETELEAFEKELDKFEAYQEHLQENGPQEQVKNPIKDKNQKKILRRGKWKARFQTAFMAIGLFIAFTIIASIFTSIYFTWGKPDRLEVYRSIIDHTLTVTDPYGYMGGTSTNTKAYFNLEATRDLNKMVGHEYIQVGELEVNFLFSLMAIPEEKHYGRKTQDDPAFTYPKSGSRGMSDWNQLEDLPEGTVVSAYVSFSELLETNEVFDSFQGKNMDLLWLAVDTGMENKSPDEGIIFDPIGFPTSPIWHDDDFTVTEHTEEKFGLFGGKVVGETAVSPNYEDGDYGVLQEQFIKTLAFLEQHESKADKLVWGNMNLSERMEYLNEHGFQHYGAVVTGPTKEILQLQNEEWIAELEVDEVAFWNWNEQ</sequence>